<dbReference type="GO" id="GO:0007165">
    <property type="term" value="P:signal transduction"/>
    <property type="evidence" value="ECO:0007669"/>
    <property type="project" value="InterPro"/>
</dbReference>
<dbReference type="AlphaFoldDB" id="A0A3Q3X3D9"/>
<reference evidence="2" key="2">
    <citation type="submission" date="2025-09" db="UniProtKB">
        <authorList>
            <consortium name="Ensembl"/>
        </authorList>
    </citation>
    <scope>IDENTIFICATION</scope>
</reference>
<dbReference type="SUPFAM" id="SSF48092">
    <property type="entry name" value="Transcription factor STAT-4 N-domain"/>
    <property type="match status" value="1"/>
</dbReference>
<feature type="domain" description="STAT transcription factor protein interaction" evidence="1">
    <location>
        <begin position="2"/>
        <end position="35"/>
    </location>
</feature>
<proteinExistence type="predicted"/>
<dbReference type="GO" id="GO:0006355">
    <property type="term" value="P:regulation of DNA-templated transcription"/>
    <property type="evidence" value="ECO:0007669"/>
    <property type="project" value="InterPro"/>
</dbReference>
<dbReference type="Proteomes" id="UP000261620">
    <property type="component" value="Unplaced"/>
</dbReference>
<protein>
    <recommendedName>
        <fullName evidence="1">STAT transcription factor protein interaction domain-containing protein</fullName>
    </recommendedName>
</protein>
<evidence type="ECO:0000313" key="3">
    <source>
        <dbReference type="Proteomes" id="UP000261620"/>
    </source>
</evidence>
<organism evidence="2 3">
    <name type="scientific">Mola mola</name>
    <name type="common">Ocean sunfish</name>
    <name type="synonym">Tetraodon mola</name>
    <dbReference type="NCBI Taxonomy" id="94237"/>
    <lineage>
        <taxon>Eukaryota</taxon>
        <taxon>Metazoa</taxon>
        <taxon>Chordata</taxon>
        <taxon>Craniata</taxon>
        <taxon>Vertebrata</taxon>
        <taxon>Euteleostomi</taxon>
        <taxon>Actinopterygii</taxon>
        <taxon>Neopterygii</taxon>
        <taxon>Teleostei</taxon>
        <taxon>Neoteleostei</taxon>
        <taxon>Acanthomorphata</taxon>
        <taxon>Eupercaria</taxon>
        <taxon>Tetraodontiformes</taxon>
        <taxon>Molidae</taxon>
        <taxon>Mola</taxon>
    </lineage>
</organism>
<dbReference type="InterPro" id="IPR013799">
    <property type="entry name" value="STAT_TF_prot_interaction"/>
</dbReference>
<dbReference type="Ensembl" id="ENSMMOT00000025840.1">
    <property type="protein sequence ID" value="ENSMMOP00000025413.1"/>
    <property type="gene ID" value="ENSMMOG00000019292.1"/>
</dbReference>
<name>A0A3Q3X3D9_MOLML</name>
<keyword evidence="3" id="KW-1185">Reference proteome</keyword>
<accession>A0A3Q3X3D9</accession>
<dbReference type="InterPro" id="IPR036535">
    <property type="entry name" value="STAT_N_sf"/>
</dbReference>
<dbReference type="Gene3D" id="1.10.532.10">
    <property type="entry name" value="STAT transcription factor, N-terminal domain"/>
    <property type="match status" value="1"/>
</dbReference>
<reference evidence="2" key="1">
    <citation type="submission" date="2025-08" db="UniProtKB">
        <authorList>
            <consortium name="Ensembl"/>
        </authorList>
    </citation>
    <scope>IDENTIFICATION</scope>
</reference>
<sequence>MAQWQDLLGLDSTLQSRVSQLYEGRFPREIRHWLNTTCITNKLYIYTLKNKIPWKNGSWISSNTSGFCWHQIPPMQ</sequence>
<dbReference type="Pfam" id="PF02865">
    <property type="entry name" value="STAT_int"/>
    <property type="match status" value="1"/>
</dbReference>
<evidence type="ECO:0000259" key="1">
    <source>
        <dbReference type="Pfam" id="PF02865"/>
    </source>
</evidence>
<evidence type="ECO:0000313" key="2">
    <source>
        <dbReference type="Ensembl" id="ENSMMOP00000025413.1"/>
    </source>
</evidence>